<dbReference type="Proteomes" id="UP000243975">
    <property type="component" value="Unassembled WGS sequence"/>
</dbReference>
<dbReference type="InterPro" id="IPR027417">
    <property type="entry name" value="P-loop_NTPase"/>
</dbReference>
<name>A0A103XCH7_CYNCS</name>
<dbReference type="InterPro" id="IPR015894">
    <property type="entry name" value="Guanylate-bd_N"/>
</dbReference>
<evidence type="ECO:0000256" key="2">
    <source>
        <dbReference type="ARBA" id="ARBA00022801"/>
    </source>
</evidence>
<comment type="similarity">
    <text evidence="4">Belongs to the TRAFAC class dynamin-like GTPase superfamily. GB1/RHD3 GTPase family.</text>
</comment>
<evidence type="ECO:0000256" key="5">
    <source>
        <dbReference type="SAM" id="Coils"/>
    </source>
</evidence>
<dbReference type="InterPro" id="IPR030386">
    <property type="entry name" value="G_GB1_RHD3_dom"/>
</dbReference>
<accession>A0A103XCH7</accession>
<proteinExistence type="inferred from homology"/>
<comment type="caution">
    <text evidence="8">The sequence shown here is derived from an EMBL/GenBank/DDBJ whole genome shotgun (WGS) entry which is preliminary data.</text>
</comment>
<evidence type="ECO:0000256" key="4">
    <source>
        <dbReference type="PROSITE-ProRule" id="PRU01052"/>
    </source>
</evidence>
<dbReference type="Gene3D" id="1.20.5.340">
    <property type="match status" value="1"/>
</dbReference>
<dbReference type="Gene3D" id="3.40.50.300">
    <property type="entry name" value="P-loop containing nucleotide triphosphate hydrolases"/>
    <property type="match status" value="1"/>
</dbReference>
<keyword evidence="3" id="KW-0342">GTP-binding</keyword>
<dbReference type="Gramene" id="KVH88191">
    <property type="protein sequence ID" value="KVH88191"/>
    <property type="gene ID" value="Ccrd_024419"/>
</dbReference>
<feature type="coiled-coil region" evidence="5">
    <location>
        <begin position="919"/>
        <end position="1024"/>
    </location>
</feature>
<keyword evidence="1" id="KW-0547">Nucleotide-binding</keyword>
<feature type="coiled-coil region" evidence="5">
    <location>
        <begin position="626"/>
        <end position="890"/>
    </location>
</feature>
<dbReference type="AlphaFoldDB" id="A0A103XCH7"/>
<dbReference type="GO" id="GO:0005525">
    <property type="term" value="F:GTP binding"/>
    <property type="evidence" value="ECO:0007669"/>
    <property type="project" value="UniProtKB-KW"/>
</dbReference>
<sequence>MRRFFSRGTSNDSSPQTPPTASSPTPLFSPSTAVASGPARPIRLVYCDERGKFQMDPEAVSVLQLVKEPVGVVSVCGRARQGKSYILNQLCSEAELYLVRTFGNWKIQFHCNDGKIMSYYVNASDLSSRNQWPLLIYASDLTAWSLSGILNFMDGIFNHCAGDEKGTYSTQIFSLAVLLSSMFIYNQVEFLNNVLIHSVYSCYFISLFMPFFYQMGGIDEAALDRLSLVTEMTKHIRVRASGGKTTASELGQFSPIFVWLLRVHSCRFFFYDLLTYRCEDFYLDLVEDNRKITPRDYLELALRPVQGGGRDVSAKNEIRESIRALFPDRDCFTLVRPLSNENELQRLDQISMDKLRPEFKSGLDELTRFVFERTRPKQLGATVMTGPIFAGITQSFLDALNNGAVPTITSSWQSVEETECQRALEYATEVYKSSFDRTRPPEEAAIQEAHEEAAQKAVAAFNSTAVGAGSVRQRCEKRLHTFLRKEFEDYKREAFMKAYMQCSNAIQKMEKELRTACQAPAAKFSDILKVIVILLSMHESLAYWLSMLNALDQLLNSYEASSYGPEKWQKLASFLRQSLEGPILDFVKKQIDHIATEKSSLQLKCRSIEDKMRLFTKQLEASEKYKSNYIKRYEDAINDKNKLAEEYMSRIADIKKNSSSLDERCSSLSRTLEAAKQESVEWKRKYELALSNQKTGEEQASSEVANLKARSSAAEARLAAAREQTMSAQEEADEWKRKYDVAVREAKNALEKAAAVQDRASKQTHHREDALRAEFAGTLAGKEAEIKDKASKIEQAEQRVTTLSLELKAAESKIKSYDLEISALKSDIKELGERLESANATAQSYEREARILEQERVHLEQKYRSEFDRFEEIQERCRNAEKETKRASELADIARVEAVTAQKEKNEIQRLAGERLTEITRLERRIESLDRRKEDLADELERYQAAEMDAISKVRLLEARVEEREKEIETLLKSNNEQRASTVQVLESLLETERAARAEATNRAEALSVQLQATQGKLDLLQQQMTTVRLNESALDSKLRTTSHGKRYRVEDNEMGTDSVQELYDDRDRVIRGNKRSRSTTSPLKFVANEDGGSVFRGNEDDSNHSQQTSSEDHTKFTILKLKQELTKHNFGAELLQLKNPNKKDLVALYEKCVLQKS</sequence>
<feature type="region of interest" description="Disordered" evidence="6">
    <location>
        <begin position="1076"/>
        <end position="1115"/>
    </location>
</feature>
<evidence type="ECO:0000259" key="7">
    <source>
        <dbReference type="PROSITE" id="PS51715"/>
    </source>
</evidence>
<reference evidence="8 9" key="1">
    <citation type="journal article" date="2016" name="Sci. Rep.">
        <title>The genome sequence of the outbreeding globe artichoke constructed de novo incorporating a phase-aware low-pass sequencing strategy of F1 progeny.</title>
        <authorList>
            <person name="Scaglione D."/>
            <person name="Reyes-Chin-Wo S."/>
            <person name="Acquadro A."/>
            <person name="Froenicke L."/>
            <person name="Portis E."/>
            <person name="Beitel C."/>
            <person name="Tirone M."/>
            <person name="Mauro R."/>
            <person name="Lo Monaco A."/>
            <person name="Mauromicale G."/>
            <person name="Faccioli P."/>
            <person name="Cattivelli L."/>
            <person name="Rieseberg L."/>
            <person name="Michelmore R."/>
            <person name="Lanteri S."/>
        </authorList>
    </citation>
    <scope>NUCLEOTIDE SEQUENCE [LARGE SCALE GENOMIC DNA]</scope>
    <source>
        <strain evidence="8">2C</strain>
    </source>
</reference>
<organism evidence="8 9">
    <name type="scientific">Cynara cardunculus var. scolymus</name>
    <name type="common">Globe artichoke</name>
    <name type="synonym">Cynara scolymus</name>
    <dbReference type="NCBI Taxonomy" id="59895"/>
    <lineage>
        <taxon>Eukaryota</taxon>
        <taxon>Viridiplantae</taxon>
        <taxon>Streptophyta</taxon>
        <taxon>Embryophyta</taxon>
        <taxon>Tracheophyta</taxon>
        <taxon>Spermatophyta</taxon>
        <taxon>Magnoliopsida</taxon>
        <taxon>eudicotyledons</taxon>
        <taxon>Gunneridae</taxon>
        <taxon>Pentapetalae</taxon>
        <taxon>asterids</taxon>
        <taxon>campanulids</taxon>
        <taxon>Asterales</taxon>
        <taxon>Asteraceae</taxon>
        <taxon>Carduoideae</taxon>
        <taxon>Cardueae</taxon>
        <taxon>Carduinae</taxon>
        <taxon>Cynara</taxon>
    </lineage>
</organism>
<feature type="compositionally biased region" description="Low complexity" evidence="6">
    <location>
        <begin position="13"/>
        <end position="32"/>
    </location>
</feature>
<dbReference type="SUPFAM" id="SSF52540">
    <property type="entry name" value="P-loop containing nucleoside triphosphate hydrolases"/>
    <property type="match status" value="1"/>
</dbReference>
<evidence type="ECO:0000313" key="9">
    <source>
        <dbReference type="Proteomes" id="UP000243975"/>
    </source>
</evidence>
<dbReference type="Pfam" id="PF02263">
    <property type="entry name" value="GBP"/>
    <property type="match status" value="2"/>
</dbReference>
<dbReference type="OMA" id="DRRCKEA"/>
<keyword evidence="9" id="KW-1185">Reference proteome</keyword>
<feature type="region of interest" description="Disordered" evidence="6">
    <location>
        <begin position="1"/>
        <end position="35"/>
    </location>
</feature>
<evidence type="ECO:0000256" key="1">
    <source>
        <dbReference type="ARBA" id="ARBA00022741"/>
    </source>
</evidence>
<dbReference type="Gene3D" id="1.20.1000.10">
    <property type="entry name" value="Guanylate-binding protein, C-terminal domain"/>
    <property type="match status" value="1"/>
</dbReference>
<evidence type="ECO:0000256" key="6">
    <source>
        <dbReference type="SAM" id="MobiDB-lite"/>
    </source>
</evidence>
<keyword evidence="5" id="KW-0175">Coiled coil</keyword>
<dbReference type="InterPro" id="IPR036543">
    <property type="entry name" value="Guanylate-bd_C_sf"/>
</dbReference>
<feature type="domain" description="GB1/RHD3-type G" evidence="7">
    <location>
        <begin position="161"/>
        <end position="375"/>
    </location>
</feature>
<dbReference type="InterPro" id="IPR003191">
    <property type="entry name" value="Guanylate-bd/ATL_C"/>
</dbReference>
<dbReference type="EMBL" id="LEKV01005528">
    <property type="protein sequence ID" value="KVH88191.1"/>
    <property type="molecule type" value="Genomic_DNA"/>
</dbReference>
<evidence type="ECO:0000313" key="8">
    <source>
        <dbReference type="EMBL" id="KVH88191.1"/>
    </source>
</evidence>
<dbReference type="PROSITE" id="PS51715">
    <property type="entry name" value="G_GB1_RHD3"/>
    <property type="match status" value="1"/>
</dbReference>
<dbReference type="PANTHER" id="PTHR10751">
    <property type="entry name" value="GUANYLATE BINDING PROTEIN"/>
    <property type="match status" value="1"/>
</dbReference>
<evidence type="ECO:0000256" key="3">
    <source>
        <dbReference type="ARBA" id="ARBA00023134"/>
    </source>
</evidence>
<protein>
    <submittedName>
        <fullName evidence="8">Guanylate-binding protein, C-terminal</fullName>
    </submittedName>
</protein>
<dbReference type="SUPFAM" id="SSF48340">
    <property type="entry name" value="Interferon-induced guanylate-binding protein 1 (GBP1), C-terminal domain"/>
    <property type="match status" value="1"/>
</dbReference>
<dbReference type="GO" id="GO:0003924">
    <property type="term" value="F:GTPase activity"/>
    <property type="evidence" value="ECO:0007669"/>
    <property type="project" value="InterPro"/>
</dbReference>
<keyword evidence="2" id="KW-0378">Hydrolase</keyword>
<dbReference type="Pfam" id="PF02841">
    <property type="entry name" value="GBP_C"/>
    <property type="match status" value="1"/>
</dbReference>
<gene>
    <name evidence="8" type="ORF">Ccrd_024419</name>
</gene>